<reference evidence="1 2" key="1">
    <citation type="journal article" date="2014" name="J. Biotechnol.">
        <title>Complete genome sequence of the actinobacterium Amycolatopsis japonica MG417-CF17(T) (=DSM 44213T) producing (S,S)-N,N'-ethylenediaminedisuccinic acid.</title>
        <authorList>
            <person name="Stegmann E."/>
            <person name="Albersmeier A."/>
            <person name="Spohn M."/>
            <person name="Gert H."/>
            <person name="Weber T."/>
            <person name="Wohlleben W."/>
            <person name="Kalinowski J."/>
            <person name="Ruckert C."/>
        </authorList>
    </citation>
    <scope>NUCLEOTIDE SEQUENCE [LARGE SCALE GENOMIC DNA]</scope>
    <source>
        <strain evidence="2">MG417-CF17 (DSM 44213)</strain>
    </source>
</reference>
<evidence type="ECO:0000313" key="2">
    <source>
        <dbReference type="Proteomes" id="UP000028492"/>
    </source>
</evidence>
<dbReference type="eggNOG" id="ENOG50339Y2">
    <property type="taxonomic scope" value="Bacteria"/>
</dbReference>
<organism evidence="1 2">
    <name type="scientific">Amycolatopsis japonica</name>
    <dbReference type="NCBI Taxonomy" id="208439"/>
    <lineage>
        <taxon>Bacteria</taxon>
        <taxon>Bacillati</taxon>
        <taxon>Actinomycetota</taxon>
        <taxon>Actinomycetes</taxon>
        <taxon>Pseudonocardiales</taxon>
        <taxon>Pseudonocardiaceae</taxon>
        <taxon>Amycolatopsis</taxon>
        <taxon>Amycolatopsis japonica group</taxon>
    </lineage>
</organism>
<keyword evidence="2" id="KW-1185">Reference proteome</keyword>
<evidence type="ECO:0000313" key="1">
    <source>
        <dbReference type="EMBL" id="AIG79138.1"/>
    </source>
</evidence>
<gene>
    <name evidence="1" type="ORF">AJAP_31580</name>
</gene>
<sequence length="148" mass="16799">MSDYPRLLEDREVSVARAGEGRRARLRGWLDGYDGPRPLYRIELFLDGDRFTATAEDMFESLVRLRRQLEPGGWAIAVQGARRDTYPSGMCRDMGGGMQIYVMRTGEKTSEADLVDTLADADLDQIVSVAEQEAWHAEWWEAATGRRL</sequence>
<dbReference type="Proteomes" id="UP000028492">
    <property type="component" value="Chromosome"/>
</dbReference>
<dbReference type="KEGG" id="aja:AJAP_31580"/>
<proteinExistence type="predicted"/>
<dbReference type="EMBL" id="CP008953">
    <property type="protein sequence ID" value="AIG79138.1"/>
    <property type="molecule type" value="Genomic_DNA"/>
</dbReference>
<dbReference type="AlphaFoldDB" id="A0A075V1T9"/>
<protein>
    <submittedName>
        <fullName evidence="1">Uncharacterized protein</fullName>
    </submittedName>
</protein>
<dbReference type="RefSeq" id="WP_038518041.1">
    <property type="nucleotide sequence ID" value="NZ_CP008953.1"/>
</dbReference>
<dbReference type="HOGENOM" id="CLU_1830849_0_0_11"/>
<accession>A0A075V1T9</accession>
<name>A0A075V1T9_9PSEU</name>